<protein>
    <recommendedName>
        <fullName evidence="3">DUF7315 domain-containing protein</fullName>
    </recommendedName>
</protein>
<evidence type="ECO:0000313" key="5">
    <source>
        <dbReference type="Proteomes" id="UP001596447"/>
    </source>
</evidence>
<keyword evidence="5" id="KW-1185">Reference proteome</keyword>
<keyword evidence="2" id="KW-0812">Transmembrane</keyword>
<evidence type="ECO:0000256" key="1">
    <source>
        <dbReference type="SAM" id="MobiDB-lite"/>
    </source>
</evidence>
<feature type="compositionally biased region" description="Polar residues" evidence="1">
    <location>
        <begin position="1"/>
        <end position="10"/>
    </location>
</feature>
<dbReference type="Pfam" id="PF23997">
    <property type="entry name" value="DUF7315"/>
    <property type="match status" value="1"/>
</dbReference>
<reference evidence="4 5" key="1">
    <citation type="journal article" date="2019" name="Int. J. Syst. Evol. Microbiol.">
        <title>The Global Catalogue of Microorganisms (GCM) 10K type strain sequencing project: providing services to taxonomists for standard genome sequencing and annotation.</title>
        <authorList>
            <consortium name="The Broad Institute Genomics Platform"/>
            <consortium name="The Broad Institute Genome Sequencing Center for Infectious Disease"/>
            <person name="Wu L."/>
            <person name="Ma J."/>
        </authorList>
    </citation>
    <scope>NUCLEOTIDE SEQUENCE [LARGE SCALE GENOMIC DNA]</scope>
    <source>
        <strain evidence="4 5">XZGYJ-43</strain>
    </source>
</reference>
<dbReference type="InterPro" id="IPR055739">
    <property type="entry name" value="DUF7315"/>
</dbReference>
<organism evidence="4 5">
    <name type="scientific">Halospeciosus flavus</name>
    <dbReference type="NCBI Taxonomy" id="3032283"/>
    <lineage>
        <taxon>Archaea</taxon>
        <taxon>Methanobacteriati</taxon>
        <taxon>Methanobacteriota</taxon>
        <taxon>Stenosarchaea group</taxon>
        <taxon>Halobacteria</taxon>
        <taxon>Halobacteriales</taxon>
        <taxon>Halobacteriaceae</taxon>
        <taxon>Halospeciosus</taxon>
    </lineage>
</organism>
<feature type="region of interest" description="Disordered" evidence="1">
    <location>
        <begin position="1"/>
        <end position="20"/>
    </location>
</feature>
<feature type="domain" description="DUF7315" evidence="3">
    <location>
        <begin position="19"/>
        <end position="100"/>
    </location>
</feature>
<proteinExistence type="predicted"/>
<keyword evidence="2" id="KW-0472">Membrane</keyword>
<feature type="transmembrane region" description="Helical" evidence="2">
    <location>
        <begin position="68"/>
        <end position="86"/>
    </location>
</feature>
<evidence type="ECO:0000256" key="2">
    <source>
        <dbReference type="SAM" id="Phobius"/>
    </source>
</evidence>
<gene>
    <name evidence="4" type="ORF">ACFQJ9_12200</name>
</gene>
<evidence type="ECO:0000259" key="3">
    <source>
        <dbReference type="Pfam" id="PF23997"/>
    </source>
</evidence>
<dbReference type="EMBL" id="JBHTAR010000011">
    <property type="protein sequence ID" value="MFC7200162.1"/>
    <property type="molecule type" value="Genomic_DNA"/>
</dbReference>
<comment type="caution">
    <text evidence="4">The sequence shown here is derived from an EMBL/GenBank/DDBJ whole genome shotgun (WGS) entry which is preliminary data.</text>
</comment>
<accession>A0ABD5Z4H6</accession>
<dbReference type="AlphaFoldDB" id="A0ABD5Z4H6"/>
<dbReference type="RefSeq" id="WP_279526951.1">
    <property type="nucleotide sequence ID" value="NZ_CP122312.1"/>
</dbReference>
<name>A0ABD5Z4H6_9EURY</name>
<dbReference type="Proteomes" id="UP001596447">
    <property type="component" value="Unassembled WGS sequence"/>
</dbReference>
<sequence length="108" mass="11076">MTTTDTNSTEPNRDRGRSRDVVVPTRLYKTVTVFSTLLAMVGVVGGFALLDVATRRASAPASEVNVPLALLGLAVMGGGGAVYAYATRFRASGMGAGDDEPNGGPDDG</sequence>
<keyword evidence="2" id="KW-1133">Transmembrane helix</keyword>
<feature type="transmembrane region" description="Helical" evidence="2">
    <location>
        <begin position="27"/>
        <end position="48"/>
    </location>
</feature>
<evidence type="ECO:0000313" key="4">
    <source>
        <dbReference type="EMBL" id="MFC7200162.1"/>
    </source>
</evidence>
<feature type="compositionally biased region" description="Basic and acidic residues" evidence="1">
    <location>
        <begin position="11"/>
        <end position="20"/>
    </location>
</feature>